<comment type="caution">
    <text evidence="3">The sequence shown here is derived from an EMBL/GenBank/DDBJ whole genome shotgun (WGS) entry which is preliminary data.</text>
</comment>
<reference evidence="4" key="1">
    <citation type="journal article" date="2019" name="Int. J. Syst. Evol. Microbiol.">
        <title>The Global Catalogue of Microorganisms (GCM) 10K type strain sequencing project: providing services to taxonomists for standard genome sequencing and annotation.</title>
        <authorList>
            <consortium name="The Broad Institute Genomics Platform"/>
            <consortium name="The Broad Institute Genome Sequencing Center for Infectious Disease"/>
            <person name="Wu L."/>
            <person name="Ma J."/>
        </authorList>
    </citation>
    <scope>NUCLEOTIDE SEQUENCE [LARGE SCALE GENOMIC DNA]</scope>
    <source>
        <strain evidence="4">JCM 18303</strain>
    </source>
</reference>
<dbReference type="InterPro" id="IPR046259">
    <property type="entry name" value="DUF6292"/>
</dbReference>
<dbReference type="Proteomes" id="UP001428817">
    <property type="component" value="Unassembled WGS sequence"/>
</dbReference>
<dbReference type="EMBL" id="BAABJP010000017">
    <property type="protein sequence ID" value="GAA5158961.1"/>
    <property type="molecule type" value="Genomic_DNA"/>
</dbReference>
<name>A0ABP9QBE4_9PSEU</name>
<organism evidence="3 4">
    <name type="scientific">Pseudonocardia eucalypti</name>
    <dbReference type="NCBI Taxonomy" id="648755"/>
    <lineage>
        <taxon>Bacteria</taxon>
        <taxon>Bacillati</taxon>
        <taxon>Actinomycetota</taxon>
        <taxon>Actinomycetes</taxon>
        <taxon>Pseudonocardiales</taxon>
        <taxon>Pseudonocardiaceae</taxon>
        <taxon>Pseudonocardia</taxon>
    </lineage>
</organism>
<keyword evidence="4" id="KW-1185">Reference proteome</keyword>
<evidence type="ECO:0000313" key="4">
    <source>
        <dbReference type="Proteomes" id="UP001428817"/>
    </source>
</evidence>
<protein>
    <recommendedName>
        <fullName evidence="2">DUF6292 domain-containing protein</fullName>
    </recommendedName>
</protein>
<dbReference type="Pfam" id="PF19809">
    <property type="entry name" value="DUF6292"/>
    <property type="match status" value="1"/>
</dbReference>
<evidence type="ECO:0000313" key="3">
    <source>
        <dbReference type="EMBL" id="GAA5158961.1"/>
    </source>
</evidence>
<evidence type="ECO:0000259" key="2">
    <source>
        <dbReference type="Pfam" id="PF19809"/>
    </source>
</evidence>
<feature type="domain" description="DUF6292" evidence="2">
    <location>
        <begin position="67"/>
        <end position="163"/>
    </location>
</feature>
<sequence>MSSSTLRGQRGTRTHTATQIEQRSVPLPTAATDTRNPDAGALEVPVQRPAPTRERRHSDEQELLTGYLAAVAMRLDQRGIAVHETRATTLATGALTGWMALTPVRAGGRWAPIRLDWREDTGWSATLAPPAEQAAASGHDDRVPRYLPGKLVPAPTTVAHFVAALIADEAAPWASAIYRQPRRIDRRLLILRLSQFGLPEPW</sequence>
<feature type="compositionally biased region" description="Basic and acidic residues" evidence="1">
    <location>
        <begin position="51"/>
        <end position="60"/>
    </location>
</feature>
<evidence type="ECO:0000256" key="1">
    <source>
        <dbReference type="SAM" id="MobiDB-lite"/>
    </source>
</evidence>
<accession>A0ABP9QBE4</accession>
<feature type="region of interest" description="Disordered" evidence="1">
    <location>
        <begin position="1"/>
        <end position="61"/>
    </location>
</feature>
<proteinExistence type="predicted"/>
<gene>
    <name evidence="3" type="ORF">GCM10023321_39310</name>
</gene>